<feature type="transmembrane region" description="Helical" evidence="7">
    <location>
        <begin position="148"/>
        <end position="171"/>
    </location>
</feature>
<keyword evidence="5 7" id="KW-1133">Transmembrane helix</keyword>
<keyword evidence="6 7" id="KW-0472">Membrane</keyword>
<dbReference type="InterPro" id="IPR000515">
    <property type="entry name" value="MetI-like"/>
</dbReference>
<gene>
    <name evidence="9" type="ORF">U1T56_02975</name>
</gene>
<keyword evidence="10" id="KW-1185">Reference proteome</keyword>
<accession>A0ABU8XLL9</accession>
<proteinExistence type="inferred from homology"/>
<dbReference type="EMBL" id="JBBLZC010000002">
    <property type="protein sequence ID" value="MEK0082101.1"/>
    <property type="molecule type" value="Genomic_DNA"/>
</dbReference>
<feature type="transmembrane region" description="Helical" evidence="7">
    <location>
        <begin position="111"/>
        <end position="136"/>
    </location>
</feature>
<dbReference type="PANTHER" id="PTHR30151:SF20">
    <property type="entry name" value="ABC TRANSPORTER PERMEASE PROTEIN HI_0355-RELATED"/>
    <property type="match status" value="1"/>
</dbReference>
<evidence type="ECO:0000256" key="1">
    <source>
        <dbReference type="ARBA" id="ARBA00004651"/>
    </source>
</evidence>
<dbReference type="Pfam" id="PF00528">
    <property type="entry name" value="BPD_transp_1"/>
    <property type="match status" value="1"/>
</dbReference>
<protein>
    <submittedName>
        <fullName evidence="9">ABC transporter permease</fullName>
    </submittedName>
</protein>
<evidence type="ECO:0000259" key="8">
    <source>
        <dbReference type="PROSITE" id="PS50928"/>
    </source>
</evidence>
<evidence type="ECO:0000256" key="4">
    <source>
        <dbReference type="ARBA" id="ARBA00022692"/>
    </source>
</evidence>
<evidence type="ECO:0000256" key="6">
    <source>
        <dbReference type="ARBA" id="ARBA00023136"/>
    </source>
</evidence>
<name>A0ABU8XLL9_9PROT</name>
<keyword evidence="2 7" id="KW-0813">Transport</keyword>
<evidence type="ECO:0000256" key="7">
    <source>
        <dbReference type="RuleBase" id="RU363032"/>
    </source>
</evidence>
<comment type="similarity">
    <text evidence="7">Belongs to the binding-protein-dependent transport system permease family.</text>
</comment>
<organism evidence="9 10">
    <name type="scientific">Benzoatithermus flavus</name>
    <dbReference type="NCBI Taxonomy" id="3108223"/>
    <lineage>
        <taxon>Bacteria</taxon>
        <taxon>Pseudomonadati</taxon>
        <taxon>Pseudomonadota</taxon>
        <taxon>Alphaproteobacteria</taxon>
        <taxon>Geminicoccales</taxon>
        <taxon>Geminicoccaceae</taxon>
        <taxon>Benzoatithermus</taxon>
    </lineage>
</organism>
<evidence type="ECO:0000256" key="3">
    <source>
        <dbReference type="ARBA" id="ARBA00022475"/>
    </source>
</evidence>
<feature type="transmembrane region" description="Helical" evidence="7">
    <location>
        <begin position="275"/>
        <end position="298"/>
    </location>
</feature>
<dbReference type="Proteomes" id="UP001375743">
    <property type="component" value="Unassembled WGS sequence"/>
</dbReference>
<comment type="subcellular location">
    <subcellularLocation>
        <location evidence="1 7">Cell membrane</location>
        <topology evidence="1 7">Multi-pass membrane protein</topology>
    </subcellularLocation>
</comment>
<comment type="caution">
    <text evidence="9">The sequence shown here is derived from an EMBL/GenBank/DDBJ whole genome shotgun (WGS) entry which is preliminary data.</text>
</comment>
<keyword evidence="4 7" id="KW-0812">Transmembrane</keyword>
<dbReference type="Gene3D" id="1.10.3720.10">
    <property type="entry name" value="MetI-like"/>
    <property type="match status" value="1"/>
</dbReference>
<keyword evidence="3" id="KW-1003">Cell membrane</keyword>
<feature type="transmembrane region" description="Helical" evidence="7">
    <location>
        <begin position="177"/>
        <end position="196"/>
    </location>
</feature>
<feature type="domain" description="ABC transmembrane type-1" evidence="8">
    <location>
        <begin position="110"/>
        <end position="299"/>
    </location>
</feature>
<dbReference type="PROSITE" id="PS50928">
    <property type="entry name" value="ABC_TM1"/>
    <property type="match status" value="1"/>
</dbReference>
<feature type="transmembrane region" description="Helical" evidence="7">
    <location>
        <begin position="23"/>
        <end position="45"/>
    </location>
</feature>
<evidence type="ECO:0000256" key="5">
    <source>
        <dbReference type="ARBA" id="ARBA00022989"/>
    </source>
</evidence>
<evidence type="ECO:0000256" key="2">
    <source>
        <dbReference type="ARBA" id="ARBA00022448"/>
    </source>
</evidence>
<sequence>MTTEAALSLVRPAKARTGAARRLMAGSIGPVAVVLLVLLTVWYAAAVWLDAPFARQTAPDPAGLGLRELVTLSWSQERPVLPAPHQIVGELWRTVADVPVTSKRSLVHHGWVTLSSTLLGFALGTLVGILLAVLIVHGRALRKSLLPWIIASQTIPILAIAPIVIVVLGSIGLKGLLPKALISAYLCFFPIAIGMVKGLSSPEPMQLDLLRTYNASLWQTFWKLRWPASVPFLFASLKVAVAISLVGAIVGELPTGAQAGLGARLLAGSYYGQTVQIWAALLAASLLAAALVALTGLAERLTLGAMGIRR</sequence>
<feature type="transmembrane region" description="Helical" evidence="7">
    <location>
        <begin position="232"/>
        <end position="255"/>
    </location>
</feature>
<reference evidence="9 10" key="1">
    <citation type="submission" date="2024-01" db="EMBL/GenBank/DDBJ databases">
        <title>Multi-omics insights into the function and evolution of sodium benzoate biodegradation pathways in Benzoatithermus flavus gen. nov., sp. nov. from hot spring.</title>
        <authorList>
            <person name="Hu C.-J."/>
            <person name="Li W.-J."/>
        </authorList>
    </citation>
    <scope>NUCLEOTIDE SEQUENCE [LARGE SCALE GENOMIC DNA]</scope>
    <source>
        <strain evidence="9 10">SYSU G07066</strain>
    </source>
</reference>
<dbReference type="CDD" id="cd06261">
    <property type="entry name" value="TM_PBP2"/>
    <property type="match status" value="1"/>
</dbReference>
<evidence type="ECO:0000313" key="9">
    <source>
        <dbReference type="EMBL" id="MEK0082101.1"/>
    </source>
</evidence>
<dbReference type="InterPro" id="IPR035906">
    <property type="entry name" value="MetI-like_sf"/>
</dbReference>
<dbReference type="PANTHER" id="PTHR30151">
    <property type="entry name" value="ALKANE SULFONATE ABC TRANSPORTER-RELATED, MEMBRANE SUBUNIT"/>
    <property type="match status" value="1"/>
</dbReference>
<evidence type="ECO:0000313" key="10">
    <source>
        <dbReference type="Proteomes" id="UP001375743"/>
    </source>
</evidence>
<dbReference type="SUPFAM" id="SSF161098">
    <property type="entry name" value="MetI-like"/>
    <property type="match status" value="1"/>
</dbReference>